<feature type="transmembrane region" description="Helical" evidence="1">
    <location>
        <begin position="12"/>
        <end position="39"/>
    </location>
</feature>
<evidence type="ECO:0008006" key="4">
    <source>
        <dbReference type="Google" id="ProtNLM"/>
    </source>
</evidence>
<evidence type="ECO:0000256" key="1">
    <source>
        <dbReference type="SAM" id="Phobius"/>
    </source>
</evidence>
<keyword evidence="1" id="KW-1133">Transmembrane helix</keyword>
<feature type="transmembrane region" description="Helical" evidence="1">
    <location>
        <begin position="59"/>
        <end position="79"/>
    </location>
</feature>
<dbReference type="EMBL" id="JPKR02000001">
    <property type="protein sequence ID" value="KGD76778.1"/>
    <property type="molecule type" value="Genomic_DNA"/>
</dbReference>
<dbReference type="eggNOG" id="ENOG5033EZC">
    <property type="taxonomic scope" value="Bacteria"/>
</dbReference>
<protein>
    <recommendedName>
        <fullName evidence="4">Immunity protein</fullName>
    </recommendedName>
</protein>
<comment type="caution">
    <text evidence="2">The sequence shown here is derived from an EMBL/GenBank/DDBJ whole genome shotgun (WGS) entry which is preliminary data.</text>
</comment>
<organism evidence="2 3">
    <name type="scientific">Tatumella morbirosei</name>
    <dbReference type="NCBI Taxonomy" id="642227"/>
    <lineage>
        <taxon>Bacteria</taxon>
        <taxon>Pseudomonadati</taxon>
        <taxon>Pseudomonadota</taxon>
        <taxon>Gammaproteobacteria</taxon>
        <taxon>Enterobacterales</taxon>
        <taxon>Erwiniaceae</taxon>
        <taxon>Tatumella</taxon>
    </lineage>
</organism>
<keyword evidence="1" id="KW-0812">Transmembrane</keyword>
<name>A0A095UQZ1_9GAMM</name>
<accession>A0A095UQZ1</accession>
<keyword evidence="3" id="KW-1185">Reference proteome</keyword>
<sequence>MKLKNPIKNKGGATVMTLIFLIIICCLSFTVLMLISCLLGRAIAYIKIGAWFLNWDKDLFYSLRIGISAGVLTGIGVWVKTKLQEQQVKKAPNE</sequence>
<evidence type="ECO:0000313" key="2">
    <source>
        <dbReference type="EMBL" id="KGD76778.1"/>
    </source>
</evidence>
<gene>
    <name evidence="2" type="ORF">HA49_04660</name>
</gene>
<proteinExistence type="predicted"/>
<reference evidence="2" key="1">
    <citation type="submission" date="2014-12" db="EMBL/GenBank/DDBJ databases">
        <title>The draft genome of the Tatumella morbirosei type strain, LMG23360T isolated from pineapple rot.</title>
        <authorList>
            <person name="Smits T.H."/>
            <person name="Palmer M."/>
            <person name="Venter S.N."/>
            <person name="Duffy B."/>
            <person name="Steenkamp E.T."/>
            <person name="Chan W.Y."/>
            <person name="Coutinho T.A."/>
            <person name="Coetzee M.P."/>
            <person name="De Maayer P."/>
        </authorList>
    </citation>
    <scope>NUCLEOTIDE SEQUENCE [LARGE SCALE GENOMIC DNA]</scope>
    <source>
        <strain evidence="2">LMG 23360</strain>
    </source>
</reference>
<dbReference type="Proteomes" id="UP000029577">
    <property type="component" value="Unassembled WGS sequence"/>
</dbReference>
<dbReference type="RefSeq" id="WP_038017241.1">
    <property type="nucleotide sequence ID" value="NZ_JPKR02000001.1"/>
</dbReference>
<dbReference type="AlphaFoldDB" id="A0A095UQZ1"/>
<evidence type="ECO:0000313" key="3">
    <source>
        <dbReference type="Proteomes" id="UP000029577"/>
    </source>
</evidence>
<keyword evidence="1" id="KW-0472">Membrane</keyword>
<dbReference type="OrthoDB" id="6630106at2"/>